<reference evidence="3 4" key="1">
    <citation type="submission" date="2021-05" db="EMBL/GenBank/DDBJ databases">
        <title>Comparative genomic studies on the polysaccharide-degrading batcterial strains of the Flammeovirga genus.</title>
        <authorList>
            <person name="Zewei F."/>
            <person name="Zheng Z."/>
            <person name="Yu L."/>
            <person name="Ruyue G."/>
            <person name="Yanhong M."/>
            <person name="Yuanyuan C."/>
            <person name="Jingyan G."/>
            <person name="Wenjun H."/>
        </authorList>
    </citation>
    <scope>NUCLEOTIDE SEQUENCE [LARGE SCALE GENOMIC DNA]</scope>
    <source>
        <strain evidence="3 4">YS10</strain>
    </source>
</reference>
<keyword evidence="4" id="KW-1185">Reference proteome</keyword>
<keyword evidence="1" id="KW-0472">Membrane</keyword>
<feature type="transmembrane region" description="Helical" evidence="1">
    <location>
        <begin position="48"/>
        <end position="68"/>
    </location>
</feature>
<evidence type="ECO:0000256" key="2">
    <source>
        <dbReference type="SAM" id="SignalP"/>
    </source>
</evidence>
<dbReference type="EMBL" id="CP076128">
    <property type="protein sequence ID" value="QWG06778.1"/>
    <property type="molecule type" value="Genomic_DNA"/>
</dbReference>
<evidence type="ECO:0000313" key="3">
    <source>
        <dbReference type="EMBL" id="QWG06778.1"/>
    </source>
</evidence>
<keyword evidence="1" id="KW-1133">Transmembrane helix</keyword>
<feature type="chain" id="PRO_5046956312" evidence="2">
    <location>
        <begin position="21"/>
        <end position="82"/>
    </location>
</feature>
<keyword evidence="1" id="KW-0812">Transmembrane</keyword>
<feature type="signal peptide" evidence="2">
    <location>
        <begin position="1"/>
        <end position="20"/>
    </location>
</feature>
<protein>
    <submittedName>
        <fullName evidence="3">CcmD family protein</fullName>
    </submittedName>
</protein>
<evidence type="ECO:0000256" key="1">
    <source>
        <dbReference type="SAM" id="Phobius"/>
    </source>
</evidence>
<proteinExistence type="predicted"/>
<name>A0ABX8GT57_9BACT</name>
<dbReference type="RefSeq" id="WP_184679498.1">
    <property type="nucleotide sequence ID" value="NZ_CP076128.1"/>
</dbReference>
<gene>
    <name evidence="3" type="ORF">KM029_15925</name>
</gene>
<keyword evidence="2" id="KW-0732">Signal</keyword>
<organism evidence="3 4">
    <name type="scientific">Flammeovirga kamogawensis</name>
    <dbReference type="NCBI Taxonomy" id="373891"/>
    <lineage>
        <taxon>Bacteria</taxon>
        <taxon>Pseudomonadati</taxon>
        <taxon>Bacteroidota</taxon>
        <taxon>Cytophagia</taxon>
        <taxon>Cytophagales</taxon>
        <taxon>Flammeovirgaceae</taxon>
        <taxon>Flammeovirga</taxon>
    </lineage>
</organism>
<accession>A0ABX8GT57</accession>
<dbReference type="Proteomes" id="UP000682802">
    <property type="component" value="Chromosome 1"/>
</dbReference>
<sequence length="82" mass="9140">MKKLVSLLTMWVVFMATAVAQNKIPISSNDYSNSSIEMADAFRSEGKIYVVVAVIVALWAGMLVYLISTDRKISKLEKLLNN</sequence>
<dbReference type="Pfam" id="PF20077">
    <property type="entry name" value="CcmD_alt"/>
    <property type="match status" value="1"/>
</dbReference>
<evidence type="ECO:0000313" key="4">
    <source>
        <dbReference type="Proteomes" id="UP000682802"/>
    </source>
</evidence>